<dbReference type="EMBL" id="CM045762">
    <property type="protein sequence ID" value="KAI8009811.1"/>
    <property type="molecule type" value="Genomic_DNA"/>
</dbReference>
<dbReference type="Proteomes" id="UP001060215">
    <property type="component" value="Chromosome 5"/>
</dbReference>
<organism evidence="1 2">
    <name type="scientific">Camellia lanceoleosa</name>
    <dbReference type="NCBI Taxonomy" id="1840588"/>
    <lineage>
        <taxon>Eukaryota</taxon>
        <taxon>Viridiplantae</taxon>
        <taxon>Streptophyta</taxon>
        <taxon>Embryophyta</taxon>
        <taxon>Tracheophyta</taxon>
        <taxon>Spermatophyta</taxon>
        <taxon>Magnoliopsida</taxon>
        <taxon>eudicotyledons</taxon>
        <taxon>Gunneridae</taxon>
        <taxon>Pentapetalae</taxon>
        <taxon>asterids</taxon>
        <taxon>Ericales</taxon>
        <taxon>Theaceae</taxon>
        <taxon>Camellia</taxon>
    </lineage>
</organism>
<name>A0ACC0H9P1_9ERIC</name>
<comment type="caution">
    <text evidence="1">The sequence shown here is derived from an EMBL/GenBank/DDBJ whole genome shotgun (WGS) entry which is preliminary data.</text>
</comment>
<sequence>MLGLLSVALLMVLLRSDFYCHVCWADLLGLPICLGTMDLNCLRSGAFDSIPSCFLLLRAECRLQHLTFCLLITEKNDENYEEGEVVDVFDSDFDDDGIVLDMAKSCTFPLPLLTVALQQLIAGSSHGHGNDGDGTLIKAWEKVYGVNITNAVKAETSSPEELANQITTESKSVNRIGFIGLGAMGFGMATHLLRSNFCVIAYDVYEPMLSRFANEGGLIGSSPAEVSKEAVSRRGQIPSK</sequence>
<evidence type="ECO:0000313" key="2">
    <source>
        <dbReference type="Proteomes" id="UP001060215"/>
    </source>
</evidence>
<evidence type="ECO:0000313" key="1">
    <source>
        <dbReference type="EMBL" id="KAI8009811.1"/>
    </source>
</evidence>
<accession>A0ACC0H9P1</accession>
<reference evidence="1 2" key="1">
    <citation type="journal article" date="2022" name="Plant J.">
        <title>Chromosome-level genome of Camellia lanceoleosa provides a valuable resource for understanding genome evolution and self-incompatibility.</title>
        <authorList>
            <person name="Gong W."/>
            <person name="Xiao S."/>
            <person name="Wang L."/>
            <person name="Liao Z."/>
            <person name="Chang Y."/>
            <person name="Mo W."/>
            <person name="Hu G."/>
            <person name="Li W."/>
            <person name="Zhao G."/>
            <person name="Zhu H."/>
            <person name="Hu X."/>
            <person name="Ji K."/>
            <person name="Xiang X."/>
            <person name="Song Q."/>
            <person name="Yuan D."/>
            <person name="Jin S."/>
            <person name="Zhang L."/>
        </authorList>
    </citation>
    <scope>NUCLEOTIDE SEQUENCE [LARGE SCALE GENOMIC DNA]</scope>
    <source>
        <strain evidence="1">SQ_2022a</strain>
    </source>
</reference>
<keyword evidence="2" id="KW-1185">Reference proteome</keyword>
<protein>
    <submittedName>
        <fullName evidence="1">L-threonate dehydrogenase</fullName>
    </submittedName>
</protein>
<proteinExistence type="predicted"/>
<gene>
    <name evidence="1" type="ORF">LOK49_LG06G01740</name>
</gene>